<reference evidence="1 2" key="1">
    <citation type="submission" date="2017-11" db="EMBL/GenBank/DDBJ databases">
        <title>A major lineage of nontailed dsDNA viruses as unrecognized killers of marine bacteria.</title>
        <authorList>
            <person name="Kauffman K.M."/>
            <person name="Hussain F.A."/>
            <person name="Yang J."/>
            <person name="Arevalo P."/>
            <person name="Brown J.M."/>
            <person name="Chang W.K."/>
            <person name="VanInsberghe D."/>
            <person name="Elsherbini J."/>
            <person name="Cutler M.B."/>
            <person name="Kelly L."/>
            <person name="Polz M.F."/>
        </authorList>
    </citation>
    <scope>NUCLEOTIDE SEQUENCE [LARGE SCALE GENOMIC DNA]</scope>
</reference>
<organism evidence="1 2">
    <name type="scientific">Vibrio phage 1.188.A._10N.286.51.A6</name>
    <dbReference type="NCBI Taxonomy" id="1881217"/>
    <lineage>
        <taxon>Viruses</taxon>
        <taxon>Duplodnaviria</taxon>
        <taxon>Heunggongvirae</taxon>
        <taxon>Uroviricota</taxon>
        <taxon>Caudoviricetes</taxon>
        <taxon>Schitoviridae</taxon>
        <taxon>Mukerjeevirus</taxon>
        <taxon>Mukerjeevirus mv51A6</taxon>
    </lineage>
</organism>
<sequence>MSSIKETLGTTITTALGTINESVPLAGVTITTGLVAVNSWLVEMVNEDADFEKVNELKAKMLATPKKS</sequence>
<evidence type="ECO:0000313" key="1">
    <source>
        <dbReference type="EMBL" id="AUR93569.1"/>
    </source>
</evidence>
<dbReference type="EMBL" id="MG592554">
    <property type="protein sequence ID" value="AUR93569.1"/>
    <property type="molecule type" value="Genomic_DNA"/>
</dbReference>
<keyword evidence="2" id="KW-1185">Reference proteome</keyword>
<evidence type="ECO:0008006" key="3">
    <source>
        <dbReference type="Google" id="ProtNLM"/>
    </source>
</evidence>
<proteinExistence type="predicted"/>
<name>A0A2I7RIT9_9CAUD</name>
<accession>A0A2I7RIT9</accession>
<gene>
    <name evidence="1" type="ORF">NVP1188A_01</name>
</gene>
<protein>
    <recommendedName>
        <fullName evidence="3">TMhelix containing protein</fullName>
    </recommendedName>
</protein>
<dbReference type="Proteomes" id="UP000267783">
    <property type="component" value="Segment"/>
</dbReference>
<evidence type="ECO:0000313" key="2">
    <source>
        <dbReference type="Proteomes" id="UP000267783"/>
    </source>
</evidence>